<evidence type="ECO:0000256" key="4">
    <source>
        <dbReference type="ARBA" id="ARBA00023274"/>
    </source>
</evidence>
<reference evidence="8" key="1">
    <citation type="journal article" date="1997" name="Nucleic Acids Res.">
        <title>tRNAscan-SE: a program for improved detection of transfer RNA genes in genomic sequence.</title>
        <authorList>
            <person name="Lowe T.M."/>
            <person name="Eddy S.R."/>
        </authorList>
    </citation>
    <scope>NUCLEOTIDE SEQUENCE [LARGE SCALE GENOMIC DNA]</scope>
</reference>
<proteinExistence type="inferred from homology"/>
<evidence type="ECO:0000256" key="7">
    <source>
        <dbReference type="SAM" id="SignalP"/>
    </source>
</evidence>
<evidence type="ECO:0000313" key="9">
    <source>
        <dbReference type="RefSeq" id="XP_017863115.1"/>
    </source>
</evidence>
<dbReference type="InterPro" id="IPR044076">
    <property type="entry name" value="Ribosomal_P2"/>
</dbReference>
<dbReference type="CDD" id="cd05833">
    <property type="entry name" value="Ribosomal_P2"/>
    <property type="match status" value="1"/>
</dbReference>
<reference evidence="9" key="3">
    <citation type="submission" date="2025-08" db="UniProtKB">
        <authorList>
            <consortium name="RefSeq"/>
        </authorList>
    </citation>
    <scope>IDENTIFICATION</scope>
    <source>
        <tissue evidence="9">Whole organism</tissue>
    </source>
</reference>
<reference evidence="8" key="2">
    <citation type="journal article" date="2016" name="G3 (Bethesda)">
        <title>Genome Evolution in Three Species of Cactophilic Drosophila.</title>
        <authorList>
            <person name="Sanchez-Flores A."/>
            <person name="Penazola F."/>
            <person name="Carpinteyro-Ponce J."/>
            <person name="Nazario-Yepiz N."/>
            <person name="Abreu-Goodger C."/>
            <person name="Machado C.A."/>
            <person name="Markow T.A."/>
        </authorList>
    </citation>
    <scope>NUCLEOTIDE SEQUENCE [LARGE SCALE GENOMIC DNA]</scope>
</reference>
<dbReference type="GeneID" id="108613627"/>
<sequence length="75" mass="8321">CNFCAFYVVAYLLAVRGGQDGPANEDLKKILNSVDMDIKELKGKSIDYLIKENREQLSSMPVGGVDDVMSFALFE</sequence>
<evidence type="ECO:0000256" key="3">
    <source>
        <dbReference type="ARBA" id="ARBA00022980"/>
    </source>
</evidence>
<evidence type="ECO:0000256" key="5">
    <source>
        <dbReference type="ARBA" id="ARBA00035301"/>
    </source>
</evidence>
<evidence type="ECO:0000256" key="1">
    <source>
        <dbReference type="ARBA" id="ARBA00003362"/>
    </source>
</evidence>
<feature type="signal peptide" evidence="7">
    <location>
        <begin position="1"/>
        <end position="17"/>
    </location>
</feature>
<keyword evidence="3" id="KW-0689">Ribosomal protein</keyword>
<keyword evidence="8" id="KW-1185">Reference proteome</keyword>
<dbReference type="Gene3D" id="1.10.10.1410">
    <property type="match status" value="1"/>
</dbReference>
<feature type="chain" id="PRO_5046293264" description="Large ribosomal subunit protein P2" evidence="7">
    <location>
        <begin position="18"/>
        <end position="75"/>
    </location>
</feature>
<keyword evidence="4" id="KW-0687">Ribonucleoprotein</keyword>
<protein>
    <recommendedName>
        <fullName evidence="5">Large ribosomal subunit protein P2</fullName>
    </recommendedName>
    <alternativeName>
        <fullName evidence="6">60S acidic ribosomal protein P2</fullName>
    </alternativeName>
</protein>
<feature type="non-terminal residue" evidence="9">
    <location>
        <position position="1"/>
    </location>
</feature>
<evidence type="ECO:0000313" key="8">
    <source>
        <dbReference type="Proteomes" id="UP000694904"/>
    </source>
</evidence>
<dbReference type="InterPro" id="IPR038716">
    <property type="entry name" value="P1/P2_N_sf"/>
</dbReference>
<comment type="function">
    <text evidence="1">Plays an important role in the elongation step of protein synthesis.</text>
</comment>
<gene>
    <name evidence="9" type="primary">LOC108613627</name>
</gene>
<dbReference type="PANTHER" id="PTHR21141:SF5">
    <property type="entry name" value="LARGE RIBOSOMAL SUBUNIT PROTEIN P2"/>
    <property type="match status" value="1"/>
</dbReference>
<dbReference type="RefSeq" id="XP_017863115.1">
    <property type="nucleotide sequence ID" value="XM_018007626.1"/>
</dbReference>
<name>A0ABM1P7C9_DROAR</name>
<accession>A0ABM1P7C9</accession>
<organism evidence="8 9">
    <name type="scientific">Drosophila arizonae</name>
    <name type="common">Fruit fly</name>
    <dbReference type="NCBI Taxonomy" id="7263"/>
    <lineage>
        <taxon>Eukaryota</taxon>
        <taxon>Metazoa</taxon>
        <taxon>Ecdysozoa</taxon>
        <taxon>Arthropoda</taxon>
        <taxon>Hexapoda</taxon>
        <taxon>Insecta</taxon>
        <taxon>Pterygota</taxon>
        <taxon>Neoptera</taxon>
        <taxon>Endopterygota</taxon>
        <taxon>Diptera</taxon>
        <taxon>Brachycera</taxon>
        <taxon>Muscomorpha</taxon>
        <taxon>Ephydroidea</taxon>
        <taxon>Drosophilidae</taxon>
        <taxon>Drosophila</taxon>
    </lineage>
</organism>
<comment type="similarity">
    <text evidence="2">Belongs to the eukaryotic ribosomal protein P1/P2 family.</text>
</comment>
<evidence type="ECO:0000256" key="6">
    <source>
        <dbReference type="ARBA" id="ARBA00035443"/>
    </source>
</evidence>
<evidence type="ECO:0000256" key="2">
    <source>
        <dbReference type="ARBA" id="ARBA00005436"/>
    </source>
</evidence>
<keyword evidence="7" id="KW-0732">Signal</keyword>
<dbReference type="PANTHER" id="PTHR21141">
    <property type="entry name" value="60S ACIDIC RIBOSOMAL PROTEIN FAMILY MEMBER"/>
    <property type="match status" value="1"/>
</dbReference>
<dbReference type="Proteomes" id="UP000694904">
    <property type="component" value="Chromosome 2"/>
</dbReference>